<feature type="non-terminal residue" evidence="1">
    <location>
        <position position="110"/>
    </location>
</feature>
<sequence>MRQTQGSALAQLSQVFAAQLLATQAQKNTRADTKKTSIPRVMMSTLATSPVPVYYHGTRELTLAVLLALRLTGWHSSAKLSLRLALECQAPRGSPGWAPAVGRRIAKNAA</sequence>
<reference evidence="1" key="1">
    <citation type="submission" date="2021-11" db="EMBL/GenBank/DDBJ databases">
        <authorList>
            <consortium name="Genoscope - CEA"/>
            <person name="William W."/>
        </authorList>
    </citation>
    <scope>NUCLEOTIDE SEQUENCE</scope>
</reference>
<evidence type="ECO:0000313" key="2">
    <source>
        <dbReference type="Proteomes" id="UP000789595"/>
    </source>
</evidence>
<dbReference type="Proteomes" id="UP000789595">
    <property type="component" value="Unassembled WGS sequence"/>
</dbReference>
<comment type="caution">
    <text evidence="1">The sequence shown here is derived from an EMBL/GenBank/DDBJ whole genome shotgun (WGS) entry which is preliminary data.</text>
</comment>
<evidence type="ECO:0000313" key="1">
    <source>
        <dbReference type="EMBL" id="CAH0372700.1"/>
    </source>
</evidence>
<keyword evidence="2" id="KW-1185">Reference proteome</keyword>
<proteinExistence type="predicted"/>
<organism evidence="1 2">
    <name type="scientific">Pelagomonas calceolata</name>
    <dbReference type="NCBI Taxonomy" id="35677"/>
    <lineage>
        <taxon>Eukaryota</taxon>
        <taxon>Sar</taxon>
        <taxon>Stramenopiles</taxon>
        <taxon>Ochrophyta</taxon>
        <taxon>Pelagophyceae</taxon>
        <taxon>Pelagomonadales</taxon>
        <taxon>Pelagomonadaceae</taxon>
        <taxon>Pelagomonas</taxon>
    </lineage>
</organism>
<accession>A0A8J2WZS9</accession>
<dbReference type="EMBL" id="CAKKNE010000003">
    <property type="protein sequence ID" value="CAH0372700.1"/>
    <property type="molecule type" value="Genomic_DNA"/>
</dbReference>
<gene>
    <name evidence="1" type="ORF">PECAL_3P27140</name>
</gene>
<dbReference type="AlphaFoldDB" id="A0A8J2WZS9"/>
<name>A0A8J2WZS9_9STRA</name>
<protein>
    <submittedName>
        <fullName evidence="1">Uncharacterized protein</fullName>
    </submittedName>
</protein>